<dbReference type="VEuPathDB" id="MicrosporidiaDB:NAPIS_ORF01802"/>
<dbReference type="AlphaFoldDB" id="T0L828"/>
<gene>
    <name evidence="1" type="ORF">NAPIS_ORF01802</name>
</gene>
<evidence type="ECO:0000313" key="2">
    <source>
        <dbReference type="Proteomes" id="UP000053780"/>
    </source>
</evidence>
<dbReference type="EMBL" id="KE647266">
    <property type="protein sequence ID" value="EQB60628.1"/>
    <property type="molecule type" value="Genomic_DNA"/>
</dbReference>
<reference evidence="1 2" key="1">
    <citation type="journal article" date="2013" name="BMC Genomics">
        <title>Genome sequencing and comparative genomics of honey bee microsporidia, Nosema apis reveal novel insights into host-parasite interactions.</title>
        <authorList>
            <person name="Chen Yp."/>
            <person name="Pettis J.S."/>
            <person name="Zhao Y."/>
            <person name="Liu X."/>
            <person name="Tallon L.J."/>
            <person name="Sadzewicz L.D."/>
            <person name="Li R."/>
            <person name="Zheng H."/>
            <person name="Huang S."/>
            <person name="Zhang X."/>
            <person name="Hamilton M.C."/>
            <person name="Pernal S.F."/>
            <person name="Melathopoulos A.P."/>
            <person name="Yan X."/>
            <person name="Evans J.D."/>
        </authorList>
    </citation>
    <scope>NUCLEOTIDE SEQUENCE [LARGE SCALE GENOMIC DNA]</scope>
    <source>
        <strain evidence="1 2">BRL 01</strain>
    </source>
</reference>
<organism evidence="1 2">
    <name type="scientific">Vairimorpha apis BRL 01</name>
    <dbReference type="NCBI Taxonomy" id="1037528"/>
    <lineage>
        <taxon>Eukaryota</taxon>
        <taxon>Fungi</taxon>
        <taxon>Fungi incertae sedis</taxon>
        <taxon>Microsporidia</taxon>
        <taxon>Nosematidae</taxon>
        <taxon>Vairimorpha</taxon>
    </lineage>
</organism>
<dbReference type="HOGENOM" id="CLU_756693_0_0_1"/>
<protein>
    <submittedName>
        <fullName evidence="1">Uncharacterized protein</fullName>
    </submittedName>
</protein>
<keyword evidence="2" id="KW-1185">Reference proteome</keyword>
<sequence>MIERIEKEIMVEKKNVCDNMSCIESGGINNDNENINKFNECDIHSKTIIEIDNIPDNTIPTNNIVNNTMITNITSNNEILINTTPTNGTLTKLTPINTAPTAFTFANTTSNNDASLLNLDVAKDEKNIKFETFSDSCKIDIQQEQLENQSKMSSEEKDTIKDKSVDFHSDTVINSYTTNNLLPFVDNKMLEKNKPFESRNQDLQTIEDKFVNLSIESKNNDIVNDSKYIENDNIINNSNYIESKNSSKDINNKNIDNCENDSNYKCKNKNNIKNENNIYDKTINKSFNKDNIQTRNNKPINNTFNNFKNTSNIVNENINNKIKQDNFETHTGNVKDKIKKFELKLNKKTKPENEEDKIVFVNENKI</sequence>
<dbReference type="Proteomes" id="UP000053780">
    <property type="component" value="Unassembled WGS sequence"/>
</dbReference>
<accession>T0L828</accession>
<evidence type="ECO:0000313" key="1">
    <source>
        <dbReference type="EMBL" id="EQB60628.1"/>
    </source>
</evidence>
<proteinExistence type="predicted"/>
<name>T0L828_9MICR</name>